<dbReference type="RefSeq" id="WP_314518366.1">
    <property type="nucleotide sequence ID" value="NZ_JASJOU010000018.1"/>
</dbReference>
<keyword evidence="4" id="KW-0408">Iron</keyword>
<evidence type="ECO:0000256" key="4">
    <source>
        <dbReference type="ARBA" id="ARBA00023004"/>
    </source>
</evidence>
<evidence type="ECO:0000313" key="9">
    <source>
        <dbReference type="EMBL" id="MDJ1505863.1"/>
    </source>
</evidence>
<feature type="domain" description="Secretin/TonB short N-terminal" evidence="8">
    <location>
        <begin position="60"/>
        <end position="112"/>
    </location>
</feature>
<dbReference type="InterPro" id="IPR037066">
    <property type="entry name" value="Plug_dom_sf"/>
</dbReference>
<keyword evidence="6" id="KW-0998">Cell outer membrane</keyword>
<evidence type="ECO:0000256" key="5">
    <source>
        <dbReference type="ARBA" id="ARBA00023136"/>
    </source>
</evidence>
<gene>
    <name evidence="9" type="ORF">QNI22_34720</name>
</gene>
<evidence type="ECO:0000256" key="1">
    <source>
        <dbReference type="ARBA" id="ARBA00004442"/>
    </source>
</evidence>
<evidence type="ECO:0000256" key="7">
    <source>
        <dbReference type="RuleBase" id="RU003357"/>
    </source>
</evidence>
<dbReference type="SUPFAM" id="SSF56935">
    <property type="entry name" value="Porins"/>
    <property type="match status" value="1"/>
</dbReference>
<dbReference type="InterPro" id="IPR036942">
    <property type="entry name" value="Beta-barrel_TonB_sf"/>
</dbReference>
<dbReference type="EMBL" id="JASJOU010000018">
    <property type="protein sequence ID" value="MDJ1505863.1"/>
    <property type="molecule type" value="Genomic_DNA"/>
</dbReference>
<proteinExistence type="inferred from homology"/>
<reference evidence="9" key="1">
    <citation type="submission" date="2023-05" db="EMBL/GenBank/DDBJ databases">
        <authorList>
            <person name="Zhang X."/>
        </authorList>
    </citation>
    <scope>NUCLEOTIDE SEQUENCE</scope>
    <source>
        <strain evidence="9">BD1B2-1</strain>
    </source>
</reference>
<dbReference type="AlphaFoldDB" id="A0AAE3UJX0"/>
<dbReference type="Gene3D" id="2.60.40.1120">
    <property type="entry name" value="Carboxypeptidase-like, regulatory domain"/>
    <property type="match status" value="1"/>
</dbReference>
<sequence length="1101" mass="125675">MRSIYFSTLSFFLFLTSYFFTTLWVYAQTDSTLLSSKISIRLSAVSLADALDQVQRVSGIDITYNVQQLDSKRKVSIQVSNQSLQQVLNTLLSGTDLTFKQVRTNIVIVSKPVPVKISYGSIEGVVQDYQTKESLPGCSVMIQNSTKGASTDVEGRFRLDGVAEGVYSLIFSYVGYKQVIAEQIQVKANAVTRVNQNLVADNVLGEVVVKATVQLENSTEISVINEIKGANNIVTGISNEQIARNLDRDGAEVVRRATGVTLVQDRFVVLRGLDPRYTLTMLNDIPTPSAESDRRAFSFDMLNSSILDRVMVYKTASPEYPSDFAGGVVKVYTKNSANARQLQIQLSTQYRQGSSFTDYYTYKGGKTDWLGFDDGTRNMPNHVPSIKDFPVVGISDQSNAENARFARSFSNNWNLKNAHSNLDKRAVINYYTSWKMPRMGYVNSLSSITYTSTTNLNEIKRFFGYPQYNSEGISLLSYQEKPIELYNSQTTEQSHIQSVRLTAMQNFKWVFNDRHSIEFKNFFNQLSRDRVIVQDYRTSTNTVDNYVNYLDKTLYYNFRSRSLYTGTLSGENTLSKPWLTSVNWRFGYGHTSDKQPDLRSISFRRRDVLPGYEGESDPIGAYQFNIPSATIKVTDLNTHQYDDLAEDTYTGAIDLEKKFLSDAFIKAGFFIDHRTRTYSTRRFSYNGNTGVDTLLIATIKDLPFMANQFFDRRFFRNEGTGLQIHDNTGFTLAEGIGGNDGYEANNNQRAVYLAFNLPLFTKHLTLYGGVRAEWNHFSFPGTFSVVDGNSIIQVGVDQKKLYWLPSLNVSYAFTPKMQVRAAYGMTLNRPEFREVVPIQARDLDRNMDFIGNYTLTNAEIDNYDLRWEFYPGADELISIGAYYKTFKNPIEIYSIGNSGFQRDLFYYINTPKATGYGLELEVRKRLSFIPLPLFEYMAINANVTLLKTEIDISEQIRQDGNYDELRRPVRPLQGSSPYAINVNLYYDNTQSGTQISALYNVIGQRLTTVGNSFTAELYELPRHLVDLTVTQRINRYLRIRAGVQDILNQAFRIYRDRDRSRTYNPTHFSLSNSKEQIYVRDYLEEQYRPGSYFSLGLMFAF</sequence>
<dbReference type="InterPro" id="IPR008969">
    <property type="entry name" value="CarboxyPept-like_regulatory"/>
</dbReference>
<evidence type="ECO:0000259" key="8">
    <source>
        <dbReference type="SMART" id="SM00965"/>
    </source>
</evidence>
<dbReference type="PANTHER" id="PTHR40980:SF5">
    <property type="entry name" value="TONB-DEPENDENT RECEPTOR"/>
    <property type="match status" value="1"/>
</dbReference>
<keyword evidence="9" id="KW-0675">Receptor</keyword>
<dbReference type="PANTHER" id="PTHR40980">
    <property type="entry name" value="PLUG DOMAIN-CONTAINING PROTEIN"/>
    <property type="match status" value="1"/>
</dbReference>
<dbReference type="Gene3D" id="2.40.170.20">
    <property type="entry name" value="TonB-dependent receptor, beta-barrel domain"/>
    <property type="match status" value="1"/>
</dbReference>
<organism evidence="9 10">
    <name type="scientific">Xanthocytophaga agilis</name>
    <dbReference type="NCBI Taxonomy" id="3048010"/>
    <lineage>
        <taxon>Bacteria</taxon>
        <taxon>Pseudomonadati</taxon>
        <taxon>Bacteroidota</taxon>
        <taxon>Cytophagia</taxon>
        <taxon>Cytophagales</taxon>
        <taxon>Rhodocytophagaceae</taxon>
        <taxon>Xanthocytophaga</taxon>
    </lineage>
</organism>
<protein>
    <submittedName>
        <fullName evidence="9">TonB-dependent receptor</fullName>
    </submittedName>
</protein>
<dbReference type="InterPro" id="IPR011662">
    <property type="entry name" value="Secretin/TonB_short_N"/>
</dbReference>
<evidence type="ECO:0000256" key="6">
    <source>
        <dbReference type="ARBA" id="ARBA00023237"/>
    </source>
</evidence>
<dbReference type="SUPFAM" id="SSF49464">
    <property type="entry name" value="Carboxypeptidase regulatory domain-like"/>
    <property type="match status" value="1"/>
</dbReference>
<evidence type="ECO:0000313" key="10">
    <source>
        <dbReference type="Proteomes" id="UP001232063"/>
    </source>
</evidence>
<keyword evidence="5 7" id="KW-0472">Membrane</keyword>
<dbReference type="GO" id="GO:0009279">
    <property type="term" value="C:cell outer membrane"/>
    <property type="evidence" value="ECO:0007669"/>
    <property type="project" value="UniProtKB-SubCell"/>
</dbReference>
<dbReference type="Gene3D" id="2.170.130.10">
    <property type="entry name" value="TonB-dependent receptor, plug domain"/>
    <property type="match status" value="1"/>
</dbReference>
<dbReference type="InterPro" id="IPR012910">
    <property type="entry name" value="Plug_dom"/>
</dbReference>
<accession>A0AAE3UJX0</accession>
<keyword evidence="7" id="KW-0798">TonB box</keyword>
<keyword evidence="10" id="KW-1185">Reference proteome</keyword>
<dbReference type="Pfam" id="PF00593">
    <property type="entry name" value="TonB_dep_Rec_b-barrel"/>
    <property type="match status" value="1"/>
</dbReference>
<keyword evidence="3" id="KW-0410">Iron transport</keyword>
<dbReference type="SMART" id="SM00965">
    <property type="entry name" value="STN"/>
    <property type="match status" value="1"/>
</dbReference>
<dbReference type="Proteomes" id="UP001232063">
    <property type="component" value="Unassembled WGS sequence"/>
</dbReference>
<comment type="caution">
    <text evidence="9">The sequence shown here is derived from an EMBL/GenBank/DDBJ whole genome shotgun (WGS) entry which is preliminary data.</text>
</comment>
<evidence type="ECO:0000256" key="3">
    <source>
        <dbReference type="ARBA" id="ARBA00022496"/>
    </source>
</evidence>
<dbReference type="Gene3D" id="3.55.50.30">
    <property type="match status" value="1"/>
</dbReference>
<dbReference type="Pfam" id="PF13715">
    <property type="entry name" value="CarbopepD_reg_2"/>
    <property type="match status" value="1"/>
</dbReference>
<dbReference type="Pfam" id="PF07715">
    <property type="entry name" value="Plug"/>
    <property type="match status" value="1"/>
</dbReference>
<evidence type="ECO:0000256" key="2">
    <source>
        <dbReference type="ARBA" id="ARBA00022448"/>
    </source>
</evidence>
<keyword evidence="3" id="KW-0406">Ion transport</keyword>
<keyword evidence="2" id="KW-0813">Transport</keyword>
<dbReference type="Pfam" id="PF07660">
    <property type="entry name" value="STN"/>
    <property type="match status" value="1"/>
</dbReference>
<name>A0AAE3UJX0_9BACT</name>
<dbReference type="InterPro" id="IPR000531">
    <property type="entry name" value="Beta-barrel_TonB"/>
</dbReference>
<comment type="subcellular location">
    <subcellularLocation>
        <location evidence="1 7">Cell outer membrane</location>
    </subcellularLocation>
</comment>
<comment type="similarity">
    <text evidence="7">Belongs to the TonB-dependent receptor family.</text>
</comment>
<dbReference type="GO" id="GO:0006826">
    <property type="term" value="P:iron ion transport"/>
    <property type="evidence" value="ECO:0007669"/>
    <property type="project" value="UniProtKB-KW"/>
</dbReference>